<dbReference type="Gene3D" id="1.10.287.70">
    <property type="match status" value="1"/>
</dbReference>
<evidence type="ECO:0000259" key="2">
    <source>
        <dbReference type="Pfam" id="PF07885"/>
    </source>
</evidence>
<dbReference type="EMBL" id="JBHUMR010000006">
    <property type="protein sequence ID" value="MFD2616115.1"/>
    <property type="molecule type" value="Genomic_DNA"/>
</dbReference>
<keyword evidence="1" id="KW-1133">Transmembrane helix</keyword>
<feature type="transmembrane region" description="Helical" evidence="1">
    <location>
        <begin position="93"/>
        <end position="112"/>
    </location>
</feature>
<keyword evidence="1" id="KW-0812">Transmembrane</keyword>
<name>A0ABW5PN65_9BACI</name>
<dbReference type="RefSeq" id="WP_141190774.1">
    <property type="nucleotide sequence ID" value="NZ_JBHUMR010000006.1"/>
</dbReference>
<feature type="domain" description="Potassium channel" evidence="2">
    <location>
        <begin position="19"/>
        <end position="104"/>
    </location>
</feature>
<gene>
    <name evidence="3" type="ORF">ACFSTF_02135</name>
</gene>
<organism evidence="3 4">
    <name type="scientific">Terrilactibacillus laevilacticus</name>
    <dbReference type="NCBI Taxonomy" id="1380157"/>
    <lineage>
        <taxon>Bacteria</taxon>
        <taxon>Bacillati</taxon>
        <taxon>Bacillota</taxon>
        <taxon>Bacilli</taxon>
        <taxon>Bacillales</taxon>
        <taxon>Bacillaceae</taxon>
        <taxon>Terrilactibacillus</taxon>
    </lineage>
</organism>
<feature type="transmembrane region" description="Helical" evidence="1">
    <location>
        <begin position="9"/>
        <end position="34"/>
    </location>
</feature>
<dbReference type="InterPro" id="IPR013099">
    <property type="entry name" value="K_chnl_dom"/>
</dbReference>
<reference evidence="4" key="1">
    <citation type="journal article" date="2019" name="Int. J. Syst. Evol. Microbiol.">
        <title>The Global Catalogue of Microorganisms (GCM) 10K type strain sequencing project: providing services to taxonomists for standard genome sequencing and annotation.</title>
        <authorList>
            <consortium name="The Broad Institute Genomics Platform"/>
            <consortium name="The Broad Institute Genome Sequencing Center for Infectious Disease"/>
            <person name="Wu L."/>
            <person name="Ma J."/>
        </authorList>
    </citation>
    <scope>NUCLEOTIDE SEQUENCE [LARGE SCALE GENOMIC DNA]</scope>
    <source>
        <strain evidence="4">TISTR 2241</strain>
    </source>
</reference>
<keyword evidence="1" id="KW-0472">Membrane</keyword>
<accession>A0ABW5PN65</accession>
<sequence length="119" mass="13533">MNDDQRRSIIYNSIGLFIMCVNIIVFFTFVYILLDVFDLGIIIDHHDAYSEMPLWADHASRTLYFSAITLLSVGYGDITPFGLSRGVATIEAIIGYILPAVITVQYISLFPFKFKNNKK</sequence>
<dbReference type="Proteomes" id="UP001597458">
    <property type="component" value="Unassembled WGS sequence"/>
</dbReference>
<proteinExistence type="predicted"/>
<evidence type="ECO:0000313" key="3">
    <source>
        <dbReference type="EMBL" id="MFD2616115.1"/>
    </source>
</evidence>
<evidence type="ECO:0000256" key="1">
    <source>
        <dbReference type="SAM" id="Phobius"/>
    </source>
</evidence>
<dbReference type="SUPFAM" id="SSF81324">
    <property type="entry name" value="Voltage-gated potassium channels"/>
    <property type="match status" value="1"/>
</dbReference>
<protein>
    <submittedName>
        <fullName evidence="3">Ion channel</fullName>
    </submittedName>
</protein>
<keyword evidence="4" id="KW-1185">Reference proteome</keyword>
<comment type="caution">
    <text evidence="3">The sequence shown here is derived from an EMBL/GenBank/DDBJ whole genome shotgun (WGS) entry which is preliminary data.</text>
</comment>
<dbReference type="Pfam" id="PF07885">
    <property type="entry name" value="Ion_trans_2"/>
    <property type="match status" value="1"/>
</dbReference>
<evidence type="ECO:0000313" key="4">
    <source>
        <dbReference type="Proteomes" id="UP001597458"/>
    </source>
</evidence>